<accession>A0A3R5X3H3</accession>
<dbReference type="RefSeq" id="WP_115624650.1">
    <property type="nucleotide sequence ID" value="NZ_JAAIMV010000003.1"/>
</dbReference>
<name>A0A3R5X3H3_9FIRM</name>
<proteinExistence type="predicted"/>
<protein>
    <submittedName>
        <fullName evidence="1">Uncharacterized protein</fullName>
    </submittedName>
</protein>
<reference evidence="1 2" key="1">
    <citation type="submission" date="2018-08" db="EMBL/GenBank/DDBJ databases">
        <title>A genome reference for cultivated species of the human gut microbiota.</title>
        <authorList>
            <person name="Zou Y."/>
            <person name="Xue W."/>
            <person name="Luo G."/>
        </authorList>
    </citation>
    <scope>NUCLEOTIDE SEQUENCE [LARGE SCALE GENOMIC DNA]</scope>
    <source>
        <strain evidence="1 2">AF18-12LB</strain>
    </source>
</reference>
<evidence type="ECO:0000313" key="1">
    <source>
        <dbReference type="EMBL" id="RGT88687.1"/>
    </source>
</evidence>
<comment type="caution">
    <text evidence="1">The sequence shown here is derived from an EMBL/GenBank/DDBJ whole genome shotgun (WGS) entry which is preliminary data.</text>
</comment>
<dbReference type="AlphaFoldDB" id="A0A3R5X3H3"/>
<organism evidence="1 2">
    <name type="scientific">Coprococcus comes</name>
    <dbReference type="NCBI Taxonomy" id="410072"/>
    <lineage>
        <taxon>Bacteria</taxon>
        <taxon>Bacillati</taxon>
        <taxon>Bacillota</taxon>
        <taxon>Clostridia</taxon>
        <taxon>Lachnospirales</taxon>
        <taxon>Lachnospiraceae</taxon>
        <taxon>Coprococcus</taxon>
    </lineage>
</organism>
<evidence type="ECO:0000313" key="2">
    <source>
        <dbReference type="Proteomes" id="UP000283360"/>
    </source>
</evidence>
<sequence>MGIKINGVSIPVGGISWEYTESKKKGIQEMFYYLESKRILTNPMEMEIKEWSEKSAIEIKNKLVEILSKYEYDRITVKIIKAMIDTCNEFLDDMQKIDASGIIYKNSQKDWCDMRYSAAMKKFRKNFRYNIKLLTEEYDIEFLKEIPEEY</sequence>
<keyword evidence="2" id="KW-1185">Reference proteome</keyword>
<gene>
    <name evidence="1" type="ORF">DWX03_11660</name>
</gene>
<dbReference type="Pfam" id="PF20355">
    <property type="entry name" value="DUF6650"/>
    <property type="match status" value="1"/>
</dbReference>
<dbReference type="InterPro" id="IPR046592">
    <property type="entry name" value="DUF6650"/>
</dbReference>
<dbReference type="Proteomes" id="UP000283360">
    <property type="component" value="Unassembled WGS sequence"/>
</dbReference>
<dbReference type="EMBL" id="QRXJ01000015">
    <property type="protein sequence ID" value="RGT88687.1"/>
    <property type="molecule type" value="Genomic_DNA"/>
</dbReference>